<dbReference type="PRINTS" id="PR00133">
    <property type="entry name" value="GLHYDRLASE3"/>
</dbReference>
<organism evidence="9 10">
    <name type="scientific">Marinobacterium lutimaris</name>
    <dbReference type="NCBI Taxonomy" id="568106"/>
    <lineage>
        <taxon>Bacteria</taxon>
        <taxon>Pseudomonadati</taxon>
        <taxon>Pseudomonadota</taxon>
        <taxon>Gammaproteobacteria</taxon>
        <taxon>Oceanospirillales</taxon>
        <taxon>Oceanospirillaceae</taxon>
        <taxon>Marinobacterium</taxon>
    </lineage>
</organism>
<dbReference type="PANTHER" id="PTHR30620">
    <property type="entry name" value="PERIPLASMIC BETA-GLUCOSIDASE-RELATED"/>
    <property type="match status" value="1"/>
</dbReference>
<dbReference type="PROSITE" id="PS51257">
    <property type="entry name" value="PROKAR_LIPOPROTEIN"/>
    <property type="match status" value="1"/>
</dbReference>
<evidence type="ECO:0000313" key="10">
    <source>
        <dbReference type="Proteomes" id="UP000236745"/>
    </source>
</evidence>
<dbReference type="OrthoDB" id="9786661at2"/>
<dbReference type="GO" id="GO:0009251">
    <property type="term" value="P:glucan catabolic process"/>
    <property type="evidence" value="ECO:0007669"/>
    <property type="project" value="TreeGrafter"/>
</dbReference>
<dbReference type="EMBL" id="FNVQ01000008">
    <property type="protein sequence ID" value="SEG87161.1"/>
    <property type="molecule type" value="Genomic_DNA"/>
</dbReference>
<dbReference type="Proteomes" id="UP000236745">
    <property type="component" value="Unassembled WGS sequence"/>
</dbReference>
<comment type="similarity">
    <text evidence="2">Belongs to the glycosyl hydrolase 3 family.</text>
</comment>
<dbReference type="AlphaFoldDB" id="A0A1H6DPM1"/>
<evidence type="ECO:0000256" key="3">
    <source>
        <dbReference type="ARBA" id="ARBA00012744"/>
    </source>
</evidence>
<evidence type="ECO:0000256" key="5">
    <source>
        <dbReference type="ARBA" id="ARBA00022801"/>
    </source>
</evidence>
<dbReference type="InterPro" id="IPR051915">
    <property type="entry name" value="Cellulose_Degrad_GH3"/>
</dbReference>
<evidence type="ECO:0000259" key="8">
    <source>
        <dbReference type="Pfam" id="PF00933"/>
    </source>
</evidence>
<comment type="catalytic activity">
    <reaction evidence="1">
        <text>Hydrolysis of terminal, non-reducing beta-D-glucosyl residues with release of beta-D-glucose.</text>
        <dbReference type="EC" id="3.2.1.21"/>
    </reaction>
</comment>
<dbReference type="PANTHER" id="PTHR30620:SF16">
    <property type="entry name" value="LYSOSOMAL BETA GLUCOSIDASE"/>
    <property type="match status" value="1"/>
</dbReference>
<name>A0A1H6DPM1_9GAMM</name>
<dbReference type="SUPFAM" id="SSF52279">
    <property type="entry name" value="Beta-D-glucan exohydrolase, C-terminal domain"/>
    <property type="match status" value="1"/>
</dbReference>
<evidence type="ECO:0000256" key="4">
    <source>
        <dbReference type="ARBA" id="ARBA00022729"/>
    </source>
</evidence>
<keyword evidence="4" id="KW-0732">Signal</keyword>
<feature type="domain" description="Glycoside hydrolase family 3 N-terminal" evidence="8">
    <location>
        <begin position="135"/>
        <end position="456"/>
    </location>
</feature>
<dbReference type="Gene3D" id="3.40.50.1700">
    <property type="entry name" value="Glycoside hydrolase family 3 C-terminal domain"/>
    <property type="match status" value="1"/>
</dbReference>
<evidence type="ECO:0000313" key="9">
    <source>
        <dbReference type="EMBL" id="SEG87161.1"/>
    </source>
</evidence>
<dbReference type="InterPro" id="IPR017853">
    <property type="entry name" value="GH"/>
</dbReference>
<reference evidence="9 10" key="1">
    <citation type="submission" date="2016-10" db="EMBL/GenBank/DDBJ databases">
        <authorList>
            <person name="de Groot N.N."/>
        </authorList>
    </citation>
    <scope>NUCLEOTIDE SEQUENCE [LARGE SCALE GENOMIC DNA]</scope>
    <source>
        <strain evidence="9 10">DSM 22012</strain>
    </source>
</reference>
<keyword evidence="10" id="KW-1185">Reference proteome</keyword>
<evidence type="ECO:0000256" key="2">
    <source>
        <dbReference type="ARBA" id="ARBA00005336"/>
    </source>
</evidence>
<keyword evidence="5" id="KW-0378">Hydrolase</keyword>
<proteinExistence type="inferred from homology"/>
<accession>A0A1H6DPM1</accession>
<keyword evidence="6" id="KW-0326">Glycosidase</keyword>
<protein>
    <recommendedName>
        <fullName evidence="3">beta-glucosidase</fullName>
        <ecNumber evidence="3">3.2.1.21</ecNumber>
    </recommendedName>
</protein>
<dbReference type="GO" id="GO:0008422">
    <property type="term" value="F:beta-glucosidase activity"/>
    <property type="evidence" value="ECO:0007669"/>
    <property type="project" value="UniProtKB-EC"/>
</dbReference>
<dbReference type="Pfam" id="PF00933">
    <property type="entry name" value="Glyco_hydro_3"/>
    <property type="match status" value="1"/>
</dbReference>
<evidence type="ECO:0000256" key="1">
    <source>
        <dbReference type="ARBA" id="ARBA00000448"/>
    </source>
</evidence>
<sequence length="671" mass="71106">MREAASPEARFPLRASLLLLALAAGVSGCTSLDSTAVDVAYAEPSLGGDTLTLDGFTFRDLNHDGRLQPYEDWRLPAARRAQDLVARMRLSEKSAAMMHPYASDDSGHYDAAKVEQQIAAGYNTFITGLTLAPGELARANNAVQKMAERSRLGIPVTFSSDPRNIYSKVRGASVDAEGFSQWPNPLGLAALGDTDLARRYGDITRQELKAVGIRVSLSPQIDLASEPRWGRLFGTFGDDPELSALLARAEIEGIQSGDNGLGADSVVAVAKHFAGYGAAREGYDAIMPYASTLDFDAGDDSFDTHLIPFEGAFSADVGSVMVTYGALPAGITAKGITLGTEGGAFNAPLVKELLRGHYDFNGVVMTDWGVTRDCNQICREGLPADMTREEANSLGSRLGVPWGVESLSPEERYARAVSIGVDQFGGSQDADLLAQAVTDGLLSESAIDAAVTRIMRQKFELGLFDNPYVSPQAAEALFASPAFLQQGLETQARSQVLLKNAAVDGGPLLPLQAGRRVYLVGLSAEAARAVGLVPVDRPEMAELAIVNLPMPAGDDHPGFDPYFVEGSLGYADDEPAYSMLKSLAGKLPVIALADLSRPAILTPVAAQSQAVLGNFGASDNAILSVITGVIPPQGRLPMALPADNNAVTEQRSEIPNDLDDPEFPRGFGLGY</sequence>
<evidence type="ECO:0000256" key="7">
    <source>
        <dbReference type="SAM" id="MobiDB-lite"/>
    </source>
</evidence>
<feature type="region of interest" description="Disordered" evidence="7">
    <location>
        <begin position="647"/>
        <end position="671"/>
    </location>
</feature>
<dbReference type="InterPro" id="IPR036881">
    <property type="entry name" value="Glyco_hydro_3_C_sf"/>
</dbReference>
<evidence type="ECO:0000256" key="6">
    <source>
        <dbReference type="ARBA" id="ARBA00023295"/>
    </source>
</evidence>
<dbReference type="Gene3D" id="3.20.20.300">
    <property type="entry name" value="Glycoside hydrolase, family 3, N-terminal domain"/>
    <property type="match status" value="1"/>
</dbReference>
<dbReference type="InterPro" id="IPR001764">
    <property type="entry name" value="Glyco_hydro_3_N"/>
</dbReference>
<gene>
    <name evidence="9" type="ORF">SAMN05444390_10844</name>
</gene>
<dbReference type="EC" id="3.2.1.21" evidence="3"/>
<dbReference type="SUPFAM" id="SSF51445">
    <property type="entry name" value="(Trans)glycosidases"/>
    <property type="match status" value="1"/>
</dbReference>
<dbReference type="RefSeq" id="WP_160115582.1">
    <property type="nucleotide sequence ID" value="NZ_FNVQ01000008.1"/>
</dbReference>
<dbReference type="InterPro" id="IPR036962">
    <property type="entry name" value="Glyco_hydro_3_N_sf"/>
</dbReference>